<name>A0ABU7JW74_9NOCA</name>
<keyword evidence="1" id="KW-0812">Transmembrane</keyword>
<sequence>MASPFEAGRFQVVVLAAIMAAGSITAVVLALGLGGISVRPTLPG</sequence>
<evidence type="ECO:0000313" key="2">
    <source>
        <dbReference type="EMBL" id="MEE2034276.1"/>
    </source>
</evidence>
<dbReference type="Proteomes" id="UP001331936">
    <property type="component" value="Unassembled WGS sequence"/>
</dbReference>
<comment type="caution">
    <text evidence="2">The sequence shown here is derived from an EMBL/GenBank/DDBJ whole genome shotgun (WGS) entry which is preliminary data.</text>
</comment>
<reference evidence="2 3" key="1">
    <citation type="submission" date="2023-08" db="EMBL/GenBank/DDBJ databases">
        <authorList>
            <person name="Girao M."/>
            <person name="Carvalho M.F."/>
        </authorList>
    </citation>
    <scope>NUCLEOTIDE SEQUENCE [LARGE SCALE GENOMIC DNA]</scope>
    <source>
        <strain evidence="2 3">CC-R104</strain>
    </source>
</reference>
<evidence type="ECO:0000313" key="3">
    <source>
        <dbReference type="Proteomes" id="UP001331936"/>
    </source>
</evidence>
<dbReference type="EMBL" id="JAUZMZ010000132">
    <property type="protein sequence ID" value="MEE2034276.1"/>
    <property type="molecule type" value="Genomic_DNA"/>
</dbReference>
<protein>
    <submittedName>
        <fullName evidence="2">Uncharacterized protein</fullName>
    </submittedName>
</protein>
<dbReference type="RefSeq" id="WP_330153651.1">
    <property type="nucleotide sequence ID" value="NZ_JAUZMZ010000132.1"/>
</dbReference>
<keyword evidence="3" id="KW-1185">Reference proteome</keyword>
<gene>
    <name evidence="2" type="ORF">Q8814_19515</name>
</gene>
<evidence type="ECO:0000256" key="1">
    <source>
        <dbReference type="SAM" id="Phobius"/>
    </source>
</evidence>
<feature type="transmembrane region" description="Helical" evidence="1">
    <location>
        <begin position="12"/>
        <end position="36"/>
    </location>
</feature>
<proteinExistence type="predicted"/>
<organism evidence="2 3">
    <name type="scientific">Rhodococcus chondri</name>
    <dbReference type="NCBI Taxonomy" id="3065941"/>
    <lineage>
        <taxon>Bacteria</taxon>
        <taxon>Bacillati</taxon>
        <taxon>Actinomycetota</taxon>
        <taxon>Actinomycetes</taxon>
        <taxon>Mycobacteriales</taxon>
        <taxon>Nocardiaceae</taxon>
        <taxon>Rhodococcus</taxon>
    </lineage>
</organism>
<keyword evidence="1" id="KW-0472">Membrane</keyword>
<accession>A0ABU7JW74</accession>
<keyword evidence="1" id="KW-1133">Transmembrane helix</keyword>